<evidence type="ECO:0000256" key="2">
    <source>
        <dbReference type="ARBA" id="ARBA00004613"/>
    </source>
</evidence>
<dbReference type="Proteomes" id="UP000044602">
    <property type="component" value="Unassembled WGS sequence"/>
</dbReference>
<evidence type="ECO:0000256" key="7">
    <source>
        <dbReference type="ARBA" id="ARBA00022723"/>
    </source>
</evidence>
<evidence type="ECO:0000256" key="1">
    <source>
        <dbReference type="ARBA" id="ARBA00001187"/>
    </source>
</evidence>
<dbReference type="EC" id="3.4.24.39" evidence="15"/>
<keyword evidence="8 15" id="KW-0732">Signal</keyword>
<evidence type="ECO:0000256" key="13">
    <source>
        <dbReference type="PIRSR" id="PIRSR601384-1"/>
    </source>
</evidence>
<dbReference type="STRING" id="100787.A0A0G4MPU5"/>
<keyword evidence="6 15" id="KW-0165">Cleavage on pair of basic residues</keyword>
<feature type="binding site" evidence="14">
    <location>
        <position position="320"/>
    </location>
    <ligand>
        <name>Zn(2+)</name>
        <dbReference type="ChEBI" id="CHEBI:29105"/>
        <note>catalytic</note>
    </ligand>
</feature>
<evidence type="ECO:0000256" key="5">
    <source>
        <dbReference type="ARBA" id="ARBA00022670"/>
    </source>
</evidence>
<dbReference type="Pfam" id="PF02102">
    <property type="entry name" value="Peptidase_M35"/>
    <property type="match status" value="1"/>
</dbReference>
<keyword evidence="11 15" id="KW-0482">Metalloprotease</keyword>
<organism evidence="18 19">
    <name type="scientific">Verticillium longisporum</name>
    <name type="common">Verticillium dahliae var. longisporum</name>
    <dbReference type="NCBI Taxonomy" id="100787"/>
    <lineage>
        <taxon>Eukaryota</taxon>
        <taxon>Fungi</taxon>
        <taxon>Dikarya</taxon>
        <taxon>Ascomycota</taxon>
        <taxon>Pezizomycotina</taxon>
        <taxon>Sordariomycetes</taxon>
        <taxon>Hypocreomycetidae</taxon>
        <taxon>Glomerellales</taxon>
        <taxon>Plectosphaerellaceae</taxon>
        <taxon>Verticillium</taxon>
    </lineage>
</organism>
<keyword evidence="4 15" id="KW-0964">Secreted</keyword>
<name>A0A0G4MPU5_VERLO</name>
<feature type="binding site" evidence="14">
    <location>
        <position position="311"/>
    </location>
    <ligand>
        <name>Zn(2+)</name>
        <dbReference type="ChEBI" id="CHEBI:29105"/>
        <note>catalytic</note>
    </ligand>
</feature>
<keyword evidence="9 15" id="KW-0378">Hydrolase</keyword>
<evidence type="ECO:0000313" key="19">
    <source>
        <dbReference type="Proteomes" id="UP000044602"/>
    </source>
</evidence>
<dbReference type="GO" id="GO:0005576">
    <property type="term" value="C:extracellular region"/>
    <property type="evidence" value="ECO:0007669"/>
    <property type="project" value="UniProtKB-SubCell"/>
</dbReference>
<accession>A0A0G4MPU5</accession>
<feature type="binding site" evidence="14">
    <location>
        <position position="307"/>
    </location>
    <ligand>
        <name>Zn(2+)</name>
        <dbReference type="ChEBI" id="CHEBI:29105"/>
        <note>catalytic</note>
    </ligand>
</feature>
<evidence type="ECO:0000256" key="9">
    <source>
        <dbReference type="ARBA" id="ARBA00022801"/>
    </source>
</evidence>
<dbReference type="EMBL" id="CVQH01023972">
    <property type="protein sequence ID" value="CRK36202.1"/>
    <property type="molecule type" value="Genomic_DNA"/>
</dbReference>
<evidence type="ECO:0000256" key="6">
    <source>
        <dbReference type="ARBA" id="ARBA00022685"/>
    </source>
</evidence>
<dbReference type="PRINTS" id="PR00768">
    <property type="entry name" value="DEUTEROLYSIN"/>
</dbReference>
<protein>
    <recommendedName>
        <fullName evidence="15">Neutral protease 2</fullName>
        <ecNumber evidence="15">3.4.24.39</ecNumber>
    </recommendedName>
    <alternativeName>
        <fullName evidence="15">Deuterolysin</fullName>
    </alternativeName>
</protein>
<gene>
    <name evidence="18" type="ORF">BN1708_006974</name>
    <name evidence="17" type="ORF">BN1723_003139</name>
</gene>
<reference evidence="19 20" key="1">
    <citation type="submission" date="2015-05" db="EMBL/GenBank/DDBJ databases">
        <authorList>
            <person name="Fogelqvist Johan"/>
        </authorList>
    </citation>
    <scope>NUCLEOTIDE SEQUENCE [LARGE SCALE GENOMIC DNA]</scope>
    <source>
        <strain evidence="18">VL1</strain>
        <strain evidence="17">VL2</strain>
    </source>
</reference>
<feature type="active site" evidence="13">
    <location>
        <position position="308"/>
    </location>
</feature>
<dbReference type="GO" id="GO:0004222">
    <property type="term" value="F:metalloendopeptidase activity"/>
    <property type="evidence" value="ECO:0007669"/>
    <property type="project" value="InterPro"/>
</dbReference>
<evidence type="ECO:0000259" key="16">
    <source>
        <dbReference type="SMART" id="SM01351"/>
    </source>
</evidence>
<dbReference type="PANTHER" id="PTHR37016">
    <property type="match status" value="1"/>
</dbReference>
<dbReference type="InterPro" id="IPR050414">
    <property type="entry name" value="Fungal_M35_metalloproteases"/>
</dbReference>
<comment type="similarity">
    <text evidence="3 15">Belongs to the peptidase M35 family.</text>
</comment>
<dbReference type="SUPFAM" id="SSF55486">
    <property type="entry name" value="Metalloproteases ('zincins'), catalytic domain"/>
    <property type="match status" value="1"/>
</dbReference>
<feature type="chain" id="PRO_5010393980" description="Neutral protease 2" evidence="15">
    <location>
        <begin position="17"/>
        <end position="355"/>
    </location>
</feature>
<evidence type="ECO:0000256" key="10">
    <source>
        <dbReference type="ARBA" id="ARBA00022833"/>
    </source>
</evidence>
<proteinExistence type="inferred from homology"/>
<evidence type="ECO:0000313" key="17">
    <source>
        <dbReference type="EMBL" id="CRK24611.1"/>
    </source>
</evidence>
<dbReference type="PANTHER" id="PTHR37016:SF2">
    <property type="entry name" value="NEUTRAL PROTEASE 2 HOMOLOG SNOG_02177"/>
    <property type="match status" value="1"/>
</dbReference>
<evidence type="ECO:0000313" key="18">
    <source>
        <dbReference type="EMBL" id="CRK36202.1"/>
    </source>
</evidence>
<dbReference type="EMBL" id="CVQI01016668">
    <property type="protein sequence ID" value="CRK24611.1"/>
    <property type="molecule type" value="Genomic_DNA"/>
</dbReference>
<dbReference type="AlphaFoldDB" id="A0A0G4MPU5"/>
<dbReference type="InterPro" id="IPR001384">
    <property type="entry name" value="Peptidase_M35"/>
</dbReference>
<evidence type="ECO:0000313" key="20">
    <source>
        <dbReference type="Proteomes" id="UP000045706"/>
    </source>
</evidence>
<dbReference type="InterPro" id="IPR024079">
    <property type="entry name" value="MetalloPept_cat_dom_sf"/>
</dbReference>
<feature type="signal peptide" evidence="15">
    <location>
        <begin position="1"/>
        <end position="16"/>
    </location>
</feature>
<evidence type="ECO:0000256" key="15">
    <source>
        <dbReference type="RuleBase" id="RU361126"/>
    </source>
</evidence>
<evidence type="ECO:0000256" key="8">
    <source>
        <dbReference type="ARBA" id="ARBA00022729"/>
    </source>
</evidence>
<comment type="function">
    <text evidence="15">Secreted metalloproteinase that allows assimilation of proteinaceous substrates. Shows high activities on basic nuclear substrates such as histone and protamine.</text>
</comment>
<keyword evidence="7 14" id="KW-0479">Metal-binding</keyword>
<dbReference type="Gene3D" id="3.40.390.10">
    <property type="entry name" value="Collagenase (Catalytic Domain)"/>
    <property type="match status" value="1"/>
</dbReference>
<dbReference type="Proteomes" id="UP000045706">
    <property type="component" value="Unassembled WGS sequence"/>
</dbReference>
<evidence type="ECO:0000256" key="3">
    <source>
        <dbReference type="ARBA" id="ARBA00010279"/>
    </source>
</evidence>
<evidence type="ECO:0000256" key="4">
    <source>
        <dbReference type="ARBA" id="ARBA00022525"/>
    </source>
</evidence>
<evidence type="ECO:0000256" key="11">
    <source>
        <dbReference type="ARBA" id="ARBA00023049"/>
    </source>
</evidence>
<feature type="domain" description="Lysine-specific metallo-endopeptidase" evidence="16">
    <location>
        <begin position="209"/>
        <end position="349"/>
    </location>
</feature>
<dbReference type="InterPro" id="IPR029463">
    <property type="entry name" value="Lys_MEP"/>
</dbReference>
<comment type="subcellular location">
    <subcellularLocation>
        <location evidence="2 15">Secreted</location>
    </subcellularLocation>
</comment>
<dbReference type="GO" id="GO:0006508">
    <property type="term" value="P:proteolysis"/>
    <property type="evidence" value="ECO:0007669"/>
    <property type="project" value="UniProtKB-KW"/>
</dbReference>
<sequence length="355" mass="38376">MKFLVAISSLALLARAASVDLSARDTPLVVRLEESGNSGIKGYLTNAGKEAVKLLTLGTFLDDRPVEKVEVFSGDSKVAFDGIRLNMCTHYLQEDAFRVINAGETVEVDFDAGELHDLSPGGTFDVQTKGAFSTATLNSTVISGALPYSSNVLSTVVDGSEAAAVHHTFQSKAKRTDLAGDCTGTRRAVTTTAIKNCAKLATAARTAAQNTNQSSKSRLQKYFKSSSARVSKQVSTVFGRIEKECSSTTSGVSSYHCTDVYNACRTGVIAYTLPSQSFMVNCRIFFDQMPPTDKRCHAQDQQTTILHEMTHLTEIAGTEDYGGYGFDFIRSLTPAQNLNHADTYTLFAQSIFARC</sequence>
<dbReference type="GO" id="GO:0046872">
    <property type="term" value="F:metal ion binding"/>
    <property type="evidence" value="ECO:0007669"/>
    <property type="project" value="UniProtKB-KW"/>
</dbReference>
<comment type="catalytic activity">
    <reaction evidence="1 15">
        <text>Preferential cleavage of bonds with hydrophobic residues in P1'. Also 3-Asn-|-Gln-4 and 8-Gly-|-Ser-9 bonds in insulin B chain.</text>
        <dbReference type="EC" id="3.4.24.39"/>
    </reaction>
</comment>
<dbReference type="SMART" id="SM01351">
    <property type="entry name" value="Aspzincin_M35"/>
    <property type="match status" value="1"/>
</dbReference>
<dbReference type="CDD" id="cd11008">
    <property type="entry name" value="M35_deuterolysin_like"/>
    <property type="match status" value="1"/>
</dbReference>
<comment type="cofactor">
    <cofactor evidence="14 15">
        <name>Zn(2+)</name>
        <dbReference type="ChEBI" id="CHEBI:29105"/>
    </cofactor>
    <text evidence="14 15">Binds 1 zinc ion per subunit.</text>
</comment>
<keyword evidence="10 14" id="KW-0862">Zinc</keyword>
<evidence type="ECO:0000256" key="14">
    <source>
        <dbReference type="PIRSR" id="PIRSR601384-2"/>
    </source>
</evidence>
<dbReference type="Gene3D" id="2.60.40.2970">
    <property type="match status" value="1"/>
</dbReference>
<keyword evidence="5 15" id="KW-0645">Protease</keyword>
<keyword evidence="19" id="KW-1185">Reference proteome</keyword>
<evidence type="ECO:0000256" key="12">
    <source>
        <dbReference type="ARBA" id="ARBA00023145"/>
    </source>
</evidence>
<keyword evidence="12" id="KW-0865">Zymogen</keyword>